<comment type="pathway">
    <text evidence="2">Glycolipid biosynthesis; glycosylphosphatidylinositol-anchor biosynthesis.</text>
</comment>
<keyword evidence="7 9" id="KW-1133">Transmembrane helix</keyword>
<evidence type="ECO:0000256" key="3">
    <source>
        <dbReference type="ARBA" id="ARBA00010026"/>
    </source>
</evidence>
<proteinExistence type="inferred from homology"/>
<evidence type="ECO:0000256" key="4">
    <source>
        <dbReference type="ARBA" id="ARBA00022502"/>
    </source>
</evidence>
<keyword evidence="6" id="KW-0256">Endoplasmic reticulum</keyword>
<dbReference type="GO" id="GO:0016255">
    <property type="term" value="P:attachment of GPI anchor to protein"/>
    <property type="evidence" value="ECO:0007669"/>
    <property type="project" value="InterPro"/>
</dbReference>
<keyword evidence="4" id="KW-0337">GPI-anchor biosynthesis</keyword>
<dbReference type="Pfam" id="PF06728">
    <property type="entry name" value="PIG-U"/>
    <property type="match status" value="2"/>
</dbReference>
<dbReference type="OrthoDB" id="549017at2759"/>
<evidence type="ECO:0000313" key="10">
    <source>
        <dbReference type="EMBL" id="KAF6154444.1"/>
    </source>
</evidence>
<evidence type="ECO:0000256" key="7">
    <source>
        <dbReference type="ARBA" id="ARBA00022989"/>
    </source>
</evidence>
<comment type="caution">
    <text evidence="10">The sequence shown here is derived from an EMBL/GenBank/DDBJ whole genome shotgun (WGS) entry which is preliminary data.</text>
</comment>
<sequence length="232" mass="26458">MAKMRWFWFWAIASIIFRIFLIYFPKNLNLISRPEVATPLTSLRRLAEGYWLKQSSMSPYADFFTAMLIRVTGQKLQLSYNQSLKSLNLKELIETSSIAPLAAFGWVAATHLSLYPAILVLPVILLLGYGPDVPPRKLFLQTNPRSKGSSHAPRAHLFSWKPVIYFILWASIWSLYVLLLCSISLKQYGGLPEMFKKTYGFILKVEDLSPNIGVLWSGISLQKFLTFSEISS</sequence>
<comment type="similarity">
    <text evidence="3">Belongs to the PIGU family.</text>
</comment>
<name>A0A7J7MI44_9MAGN</name>
<dbReference type="Proteomes" id="UP000541444">
    <property type="component" value="Unassembled WGS sequence"/>
</dbReference>
<gene>
    <name evidence="10" type="ORF">GIB67_028336</name>
</gene>
<feature type="transmembrane region" description="Helical" evidence="9">
    <location>
        <begin position="163"/>
        <end position="185"/>
    </location>
</feature>
<dbReference type="UniPathway" id="UPA00196"/>
<evidence type="ECO:0000313" key="11">
    <source>
        <dbReference type="Proteomes" id="UP000541444"/>
    </source>
</evidence>
<evidence type="ECO:0000256" key="2">
    <source>
        <dbReference type="ARBA" id="ARBA00004687"/>
    </source>
</evidence>
<evidence type="ECO:0000256" key="9">
    <source>
        <dbReference type="SAM" id="Phobius"/>
    </source>
</evidence>
<reference evidence="10 11" key="1">
    <citation type="journal article" date="2020" name="IScience">
        <title>Genome Sequencing of the Endangered Kingdonia uniflora (Circaeasteraceae, Ranunculales) Reveals Potential Mechanisms of Evolutionary Specialization.</title>
        <authorList>
            <person name="Sun Y."/>
            <person name="Deng T."/>
            <person name="Zhang A."/>
            <person name="Moore M.J."/>
            <person name="Landis J.B."/>
            <person name="Lin N."/>
            <person name="Zhang H."/>
            <person name="Zhang X."/>
            <person name="Huang J."/>
            <person name="Zhang X."/>
            <person name="Sun H."/>
            <person name="Wang H."/>
        </authorList>
    </citation>
    <scope>NUCLEOTIDE SEQUENCE [LARGE SCALE GENOMIC DNA]</scope>
    <source>
        <strain evidence="10">TB1705</strain>
        <tissue evidence="10">Leaf</tissue>
    </source>
</reference>
<evidence type="ECO:0000256" key="1">
    <source>
        <dbReference type="ARBA" id="ARBA00004477"/>
    </source>
</evidence>
<dbReference type="AlphaFoldDB" id="A0A7J7MI44"/>
<evidence type="ECO:0000256" key="8">
    <source>
        <dbReference type="ARBA" id="ARBA00023136"/>
    </source>
</evidence>
<protein>
    <submittedName>
        <fullName evidence="10">Uncharacterized protein</fullName>
    </submittedName>
</protein>
<comment type="subcellular location">
    <subcellularLocation>
        <location evidence="1">Endoplasmic reticulum membrane</location>
        <topology evidence="1">Multi-pass membrane protein</topology>
    </subcellularLocation>
</comment>
<evidence type="ECO:0000256" key="6">
    <source>
        <dbReference type="ARBA" id="ARBA00022824"/>
    </source>
</evidence>
<keyword evidence="11" id="KW-1185">Reference proteome</keyword>
<keyword evidence="8 9" id="KW-0472">Membrane</keyword>
<feature type="transmembrane region" description="Helical" evidence="9">
    <location>
        <begin position="103"/>
        <end position="129"/>
    </location>
</feature>
<dbReference type="GO" id="GO:0006506">
    <property type="term" value="P:GPI anchor biosynthetic process"/>
    <property type="evidence" value="ECO:0007669"/>
    <property type="project" value="UniProtKB-UniPathway"/>
</dbReference>
<feature type="transmembrane region" description="Helical" evidence="9">
    <location>
        <begin position="6"/>
        <end position="24"/>
    </location>
</feature>
<dbReference type="InterPro" id="IPR009600">
    <property type="entry name" value="PIG-U"/>
</dbReference>
<dbReference type="EMBL" id="JACGCM010001497">
    <property type="protein sequence ID" value="KAF6154444.1"/>
    <property type="molecule type" value="Genomic_DNA"/>
</dbReference>
<organism evidence="10 11">
    <name type="scientific">Kingdonia uniflora</name>
    <dbReference type="NCBI Taxonomy" id="39325"/>
    <lineage>
        <taxon>Eukaryota</taxon>
        <taxon>Viridiplantae</taxon>
        <taxon>Streptophyta</taxon>
        <taxon>Embryophyta</taxon>
        <taxon>Tracheophyta</taxon>
        <taxon>Spermatophyta</taxon>
        <taxon>Magnoliopsida</taxon>
        <taxon>Ranunculales</taxon>
        <taxon>Circaeasteraceae</taxon>
        <taxon>Kingdonia</taxon>
    </lineage>
</organism>
<keyword evidence="5 9" id="KW-0812">Transmembrane</keyword>
<accession>A0A7J7MI44</accession>
<dbReference type="PANTHER" id="PTHR13121:SF0">
    <property type="entry name" value="PHOSPHATIDYLINOSITOL GLYCAN ANCHOR BIOSYNTHESIS CLASS U PROTEIN"/>
    <property type="match status" value="1"/>
</dbReference>
<evidence type="ECO:0000256" key="5">
    <source>
        <dbReference type="ARBA" id="ARBA00022692"/>
    </source>
</evidence>
<dbReference type="GO" id="GO:0042765">
    <property type="term" value="C:GPI-anchor transamidase complex"/>
    <property type="evidence" value="ECO:0007669"/>
    <property type="project" value="InterPro"/>
</dbReference>
<dbReference type="PANTHER" id="PTHR13121">
    <property type="entry name" value="GPI TRANSAMIDASE COMPONENT PIG-U"/>
    <property type="match status" value="1"/>
</dbReference>